<evidence type="ECO:0000313" key="21">
    <source>
        <dbReference type="EMBL" id="ANC67005.1"/>
    </source>
</evidence>
<dbReference type="EMBL" id="KU551316">
    <property type="protein sequence ID" value="ANC66053.1"/>
    <property type="molecule type" value="Genomic_DNA"/>
</dbReference>
<evidence type="ECO:0000313" key="2">
    <source>
        <dbReference type="EMBL" id="ANC65713.1"/>
    </source>
</evidence>
<name>A0A1B0WQU8_ACTPL</name>
<dbReference type="EMBL" id="KU551333">
    <property type="protein sequence ID" value="ANC67141.1"/>
    <property type="molecule type" value="Genomic_DNA"/>
</dbReference>
<evidence type="ECO:0000313" key="20">
    <source>
        <dbReference type="EMBL" id="ANC66937.1"/>
    </source>
</evidence>
<dbReference type="EMBL" id="KU551340">
    <property type="protein sequence ID" value="ANC67616.1"/>
    <property type="molecule type" value="Genomic_DNA"/>
</dbReference>
<accession>A0A1B0WQU8</accession>
<dbReference type="EMBL" id="KU551327">
    <property type="protein sequence ID" value="ANC66733.1"/>
    <property type="molecule type" value="Genomic_DNA"/>
</dbReference>
<evidence type="ECO:0000313" key="26">
    <source>
        <dbReference type="EMBL" id="ANC67345.1"/>
    </source>
</evidence>
<dbReference type="EMBL" id="KU551337">
    <property type="protein sequence ID" value="ANC67413.1"/>
    <property type="molecule type" value="Genomic_DNA"/>
</dbReference>
<evidence type="ECO:0000313" key="24">
    <source>
        <dbReference type="EMBL" id="ANC67209.1"/>
    </source>
</evidence>
<dbReference type="EMBL" id="KU551317">
    <property type="protein sequence ID" value="ANC66121.1"/>
    <property type="molecule type" value="Genomic_DNA"/>
</dbReference>
<evidence type="ECO:0000313" key="4">
    <source>
        <dbReference type="EMBL" id="ANC65849.1"/>
    </source>
</evidence>
<dbReference type="AlphaFoldDB" id="A0A1B0WQU8"/>
<dbReference type="EMBL" id="KU551339">
    <property type="protein sequence ID" value="ANC67548.1"/>
    <property type="molecule type" value="Genomic_DNA"/>
</dbReference>
<dbReference type="EMBL" id="KU551312">
    <property type="protein sequence ID" value="ANC65781.1"/>
    <property type="molecule type" value="Genomic_DNA"/>
</dbReference>
<dbReference type="EMBL" id="KU551318">
    <property type="protein sequence ID" value="ANC66189.1"/>
    <property type="molecule type" value="Genomic_DNA"/>
</dbReference>
<evidence type="ECO:0000313" key="3">
    <source>
        <dbReference type="EMBL" id="ANC65781.1"/>
    </source>
</evidence>
<evidence type="ECO:0000313" key="18">
    <source>
        <dbReference type="EMBL" id="ANC66801.1"/>
    </source>
</evidence>
<evidence type="ECO:0000313" key="28">
    <source>
        <dbReference type="EMBL" id="ANC67481.1"/>
    </source>
</evidence>
<evidence type="ECO:0000313" key="8">
    <source>
        <dbReference type="EMBL" id="ANC66121.1"/>
    </source>
</evidence>
<protein>
    <submittedName>
        <fullName evidence="10">Uncharacterized protein</fullName>
    </submittedName>
</protein>
<reference evidence="10" key="1">
    <citation type="journal article" date="2016" name="Front. Microbiol.">
        <title>ICEApl1, an Integrative Conjugative Element Related to ICEHin1056, Identified in the Pig Pathogen Actinobacillus pleuropneumoniae.</title>
        <authorList>
            <person name="Bosse J.T."/>
            <person name="Li Y."/>
            <person name="Fernandez Crespo R."/>
            <person name="Chaudhuri R.R."/>
            <person name="Rogers J."/>
            <person name="Holden M.T."/>
            <person name="Maskell D.J."/>
            <person name="Tucker A.W."/>
            <person name="Wren B.W."/>
            <person name="Rycroft A.N."/>
            <person name="Langford P.R."/>
            <person name="Consortium T.B."/>
        </authorList>
    </citation>
    <scope>NUCLEOTIDE SEQUENCE</scope>
    <source>
        <strain evidence="1">MIDG2427</strain>
        <strain evidence="2">MIDG2652</strain>
        <strain evidence="3">MIDG2654</strain>
        <strain evidence="4">MIDG2657</strain>
        <strain evidence="5">MIDG2663</strain>
        <strain evidence="6">MIDG2664</strain>
        <strain evidence="7">MIDG3200</strain>
        <strain evidence="8">MIDG3201</strain>
        <strain evidence="9">MIDG3221</strain>
        <strain evidence="10">MIDG3229</strain>
        <strain evidence="11">MIDG3232</strain>
        <strain evidence="12">MIDG3339</strain>
        <strain evidence="13">MIDG3344</strain>
        <strain evidence="14">MIDG3346</strain>
        <strain evidence="15">MIDG3349</strain>
        <strain evidence="16">MIDG3357</strain>
        <strain evidence="17">MIDG3368</strain>
        <strain evidence="18">MIDG3370</strain>
        <strain evidence="19">MIDG3371</strain>
        <strain evidence="20">MIDG3372</strain>
        <strain evidence="21">MIDG3378</strain>
        <strain evidence="22">MIDG3381</strain>
        <strain evidence="23">MIDG3386</strain>
        <strain evidence="24">MIDG3388</strain>
        <strain evidence="25">MIDG3389</strain>
        <strain evidence="26">MIDG3395</strain>
        <strain evidence="27">MIDG3401</strain>
        <strain evidence="28">MIDG3409</strain>
        <strain evidence="29">MIDG3458</strain>
        <strain evidence="30">MIDG3469</strain>
    </source>
</reference>
<dbReference type="EMBL" id="KU551329">
    <property type="protein sequence ID" value="ANC66869.1"/>
    <property type="molecule type" value="Genomic_DNA"/>
</dbReference>
<dbReference type="EMBL" id="KU551321">
    <property type="protein sequence ID" value="ANC66325.1"/>
    <property type="molecule type" value="Genomic_DNA"/>
</dbReference>
<dbReference type="EMBL" id="KU551326">
    <property type="protein sequence ID" value="ANC66665.1"/>
    <property type="molecule type" value="Genomic_DNA"/>
</dbReference>
<dbReference type="EMBL" id="KU551309">
    <property type="protein sequence ID" value="ANC65584.1"/>
    <property type="molecule type" value="Genomic_DNA"/>
</dbReference>
<sequence length="147" mass="17072">MTNFIKLKIEKKIENDAGELQGFEWVEVYVNADNISHFKKVKNRLCPNKNVEKIYFTDEKYKDSTYYSRLEKYLLKSKTQDAFLKDEFSDFIQKYGRADVSAIFAGDIMFSEAIEVYFKAGVHPLDSSDKEPVISCCGLEELRILVP</sequence>
<evidence type="ECO:0000313" key="9">
    <source>
        <dbReference type="EMBL" id="ANC66189.1"/>
    </source>
</evidence>
<dbReference type="EMBL" id="KU551331">
    <property type="protein sequence ID" value="ANC67005.1"/>
    <property type="molecule type" value="Genomic_DNA"/>
</dbReference>
<dbReference type="EMBL" id="KU551338">
    <property type="protein sequence ID" value="ANC67481.1"/>
    <property type="molecule type" value="Genomic_DNA"/>
</dbReference>
<dbReference type="EMBL" id="KU551320">
    <property type="protein sequence ID" value="ANC66257.1"/>
    <property type="molecule type" value="Genomic_DNA"/>
</dbReference>
<dbReference type="EMBL" id="KU551336">
    <property type="protein sequence ID" value="ANC67345.1"/>
    <property type="molecule type" value="Genomic_DNA"/>
</dbReference>
<evidence type="ECO:0000313" key="7">
    <source>
        <dbReference type="EMBL" id="ANC66053.1"/>
    </source>
</evidence>
<evidence type="ECO:0000313" key="22">
    <source>
        <dbReference type="EMBL" id="ANC67073.1"/>
    </source>
</evidence>
<evidence type="ECO:0000313" key="15">
    <source>
        <dbReference type="EMBL" id="ANC66597.1"/>
    </source>
</evidence>
<dbReference type="EMBL" id="KU551324">
    <property type="protein sequence ID" value="ANC66529.1"/>
    <property type="molecule type" value="Genomic_DNA"/>
</dbReference>
<evidence type="ECO:0000313" key="13">
    <source>
        <dbReference type="EMBL" id="ANC66461.1"/>
    </source>
</evidence>
<dbReference type="EMBL" id="KU551332">
    <property type="protein sequence ID" value="ANC67073.1"/>
    <property type="molecule type" value="Genomic_DNA"/>
</dbReference>
<dbReference type="EMBL" id="KU551325">
    <property type="protein sequence ID" value="ANC66597.1"/>
    <property type="molecule type" value="Genomic_DNA"/>
</dbReference>
<dbReference type="EMBL" id="KU551323">
    <property type="protein sequence ID" value="ANC66461.1"/>
    <property type="molecule type" value="Genomic_DNA"/>
</dbReference>
<dbReference type="EMBL" id="KU551311">
    <property type="protein sequence ID" value="ANC65713.1"/>
    <property type="molecule type" value="Genomic_DNA"/>
</dbReference>
<evidence type="ECO:0000313" key="5">
    <source>
        <dbReference type="EMBL" id="ANC65917.1"/>
    </source>
</evidence>
<evidence type="ECO:0000313" key="12">
    <source>
        <dbReference type="EMBL" id="ANC66393.1"/>
    </source>
</evidence>
<dbReference type="EMBL" id="KU551334">
    <property type="protein sequence ID" value="ANC67209.1"/>
    <property type="molecule type" value="Genomic_DNA"/>
</dbReference>
<dbReference type="EMBL" id="KU551313">
    <property type="protein sequence ID" value="ANC65849.1"/>
    <property type="molecule type" value="Genomic_DNA"/>
</dbReference>
<dbReference type="EMBL" id="KU551314">
    <property type="protein sequence ID" value="ANC65917.1"/>
    <property type="molecule type" value="Genomic_DNA"/>
</dbReference>
<evidence type="ECO:0000313" key="11">
    <source>
        <dbReference type="EMBL" id="ANC66325.1"/>
    </source>
</evidence>
<dbReference type="EMBL" id="KU551315">
    <property type="protein sequence ID" value="ANC65985.1"/>
    <property type="molecule type" value="Genomic_DNA"/>
</dbReference>
<proteinExistence type="predicted"/>
<organism evidence="10">
    <name type="scientific">Actinobacillus pleuropneumoniae</name>
    <name type="common">Haemophilus pleuropneumoniae</name>
    <dbReference type="NCBI Taxonomy" id="715"/>
    <lineage>
        <taxon>Bacteria</taxon>
        <taxon>Pseudomonadati</taxon>
        <taxon>Pseudomonadota</taxon>
        <taxon>Gammaproteobacteria</taxon>
        <taxon>Pasteurellales</taxon>
        <taxon>Pasteurellaceae</taxon>
        <taxon>Actinobacillus</taxon>
    </lineage>
</organism>
<evidence type="ECO:0000313" key="19">
    <source>
        <dbReference type="EMBL" id="ANC66869.1"/>
    </source>
</evidence>
<evidence type="ECO:0000313" key="29">
    <source>
        <dbReference type="EMBL" id="ANC67548.1"/>
    </source>
</evidence>
<dbReference type="EMBL" id="KU551328">
    <property type="protein sequence ID" value="ANC66801.1"/>
    <property type="molecule type" value="Genomic_DNA"/>
</dbReference>
<evidence type="ECO:0000313" key="10">
    <source>
        <dbReference type="EMBL" id="ANC66257.1"/>
    </source>
</evidence>
<evidence type="ECO:0000313" key="14">
    <source>
        <dbReference type="EMBL" id="ANC66529.1"/>
    </source>
</evidence>
<dbReference type="EMBL" id="KU551330">
    <property type="protein sequence ID" value="ANC66937.1"/>
    <property type="molecule type" value="Genomic_DNA"/>
</dbReference>
<evidence type="ECO:0000313" key="17">
    <source>
        <dbReference type="EMBL" id="ANC66733.1"/>
    </source>
</evidence>
<evidence type="ECO:0000313" key="1">
    <source>
        <dbReference type="EMBL" id="ANC65584.1"/>
    </source>
</evidence>
<dbReference type="EMBL" id="KU551335">
    <property type="protein sequence ID" value="ANC67277.1"/>
    <property type="molecule type" value="Genomic_DNA"/>
</dbReference>
<evidence type="ECO:0000313" key="23">
    <source>
        <dbReference type="EMBL" id="ANC67141.1"/>
    </source>
</evidence>
<evidence type="ECO:0000313" key="25">
    <source>
        <dbReference type="EMBL" id="ANC67277.1"/>
    </source>
</evidence>
<gene>
    <name evidence="10" type="ORF">ICEApl1.62</name>
</gene>
<evidence type="ECO:0000313" key="30">
    <source>
        <dbReference type="EMBL" id="ANC67616.1"/>
    </source>
</evidence>
<dbReference type="EMBL" id="KU551322">
    <property type="protein sequence ID" value="ANC66393.1"/>
    <property type="molecule type" value="Genomic_DNA"/>
</dbReference>
<evidence type="ECO:0000313" key="27">
    <source>
        <dbReference type="EMBL" id="ANC67413.1"/>
    </source>
</evidence>
<evidence type="ECO:0000313" key="6">
    <source>
        <dbReference type="EMBL" id="ANC65985.1"/>
    </source>
</evidence>
<evidence type="ECO:0000313" key="16">
    <source>
        <dbReference type="EMBL" id="ANC66665.1"/>
    </source>
</evidence>